<feature type="domain" description="HTTM-like" evidence="8">
    <location>
        <begin position="5"/>
        <end position="264"/>
    </location>
</feature>
<keyword evidence="2 7" id="KW-0812">Transmembrane</keyword>
<dbReference type="STRING" id="153721.MYP_4143"/>
<organism evidence="9 10">
    <name type="scientific">Sporocytophaga myxococcoides</name>
    <dbReference type="NCBI Taxonomy" id="153721"/>
    <lineage>
        <taxon>Bacteria</taxon>
        <taxon>Pseudomonadati</taxon>
        <taxon>Bacteroidota</taxon>
        <taxon>Cytophagia</taxon>
        <taxon>Cytophagales</taxon>
        <taxon>Cytophagaceae</taxon>
        <taxon>Sporocytophaga</taxon>
    </lineage>
</organism>
<reference evidence="9 10" key="1">
    <citation type="submission" date="2014-09" db="EMBL/GenBank/DDBJ databases">
        <title>Sporocytophaga myxococcoides PG-01 genome sequencing.</title>
        <authorList>
            <person name="Liu L."/>
            <person name="Gao P.J."/>
            <person name="Chen G.J."/>
            <person name="Wang L.S."/>
        </authorList>
    </citation>
    <scope>NUCLEOTIDE SEQUENCE [LARGE SCALE GENOMIC DNA]</scope>
    <source>
        <strain evidence="9 10">PG-01</strain>
    </source>
</reference>
<evidence type="ECO:0000256" key="3">
    <source>
        <dbReference type="ARBA" id="ARBA00022989"/>
    </source>
</evidence>
<feature type="transmembrane region" description="Helical" evidence="7">
    <location>
        <begin position="65"/>
        <end position="96"/>
    </location>
</feature>
<evidence type="ECO:0000256" key="1">
    <source>
        <dbReference type="ARBA" id="ARBA00004127"/>
    </source>
</evidence>
<dbReference type="InterPro" id="IPR053934">
    <property type="entry name" value="HTTM_dom"/>
</dbReference>
<dbReference type="GO" id="GO:0019842">
    <property type="term" value="F:vitamin binding"/>
    <property type="evidence" value="ECO:0007669"/>
    <property type="project" value="TreeGrafter"/>
</dbReference>
<dbReference type="OrthoDB" id="341137at2"/>
<name>A0A098LLA8_9BACT</name>
<keyword evidence="5" id="KW-1015">Disulfide bond</keyword>
<dbReference type="InterPro" id="IPR053935">
    <property type="entry name" value="VKGC_lumenal_dom"/>
</dbReference>
<keyword evidence="3 7" id="KW-1133">Transmembrane helix</keyword>
<dbReference type="eggNOG" id="COG3250">
    <property type="taxonomic scope" value="Bacteria"/>
</dbReference>
<dbReference type="RefSeq" id="WP_045467498.1">
    <property type="nucleotide sequence ID" value="NZ_BBLT01000010.1"/>
</dbReference>
<dbReference type="PANTHER" id="PTHR12639:SF7">
    <property type="entry name" value="HTTM DOMAIN-CONTAINING PROTEIN"/>
    <property type="match status" value="1"/>
</dbReference>
<sequence length="432" mass="50652">MESLFKRIDNSGIVAFRIVFGIIVFIETSGAILTGWVYDIFIEPEYVFNYISVEWLKPLPGNGMYFYYATMALLGLAIAAGFFYRLSSVLFAFMWWGSYLMQKAHYNNHYYLMILLAFLMIFVPAHKRLSLDVKRKAVTEEKYCSAWCHYILLFQISIVFIFAGIAKINPDWLAMKPLSYKFSECSNWPIVGCLFRSDFMKYLVFYGGLCFDLFIVPLLLWSKTRKYAVVMAVFFNLFNAVVFQVGTFPFLMIGSLILYFPPSIIGKVLFKVQIENTLKEEDKKPSLAYALIFYAIIQIYLPLRHWHYEGDVNWNEEGYSMAWRMMLNSKHGVLSFIVKDAQGRMLIHDYPQNKISISQYHSMCSDPDMIWQYVQYLKQEMEEKGEKSVQIFADSRLSLNGRDLEAFIDPKVDLAQVTWYHFKHSDWIIPKR</sequence>
<dbReference type="Pfam" id="PF22777">
    <property type="entry name" value="VKGC_lumenal_dom"/>
    <property type="match status" value="1"/>
</dbReference>
<keyword evidence="6" id="KW-0456">Lyase</keyword>
<dbReference type="PANTHER" id="PTHR12639">
    <property type="entry name" value="VITAMIN K-DEPENDENT GAMMA-CARBOXYLASE"/>
    <property type="match status" value="1"/>
</dbReference>
<evidence type="ECO:0000259" key="8">
    <source>
        <dbReference type="SMART" id="SM00752"/>
    </source>
</evidence>
<proteinExistence type="predicted"/>
<feature type="transmembrane region" description="Helical" evidence="7">
    <location>
        <begin position="108"/>
        <end position="126"/>
    </location>
</feature>
<dbReference type="EMBL" id="BBLT01000010">
    <property type="protein sequence ID" value="GAL86913.1"/>
    <property type="molecule type" value="Genomic_DNA"/>
</dbReference>
<evidence type="ECO:0000313" key="9">
    <source>
        <dbReference type="EMBL" id="GAL86913.1"/>
    </source>
</evidence>
<feature type="transmembrane region" description="Helical" evidence="7">
    <location>
        <begin position="203"/>
        <end position="221"/>
    </location>
</feature>
<protein>
    <recommendedName>
        <fullName evidence="8">HTTM-like domain-containing protein</fullName>
    </recommendedName>
</protein>
<feature type="transmembrane region" description="Helical" evidence="7">
    <location>
        <begin position="147"/>
        <end position="168"/>
    </location>
</feature>
<evidence type="ECO:0000256" key="4">
    <source>
        <dbReference type="ARBA" id="ARBA00023136"/>
    </source>
</evidence>
<evidence type="ECO:0000256" key="5">
    <source>
        <dbReference type="ARBA" id="ARBA00023157"/>
    </source>
</evidence>
<dbReference type="InterPro" id="IPR007782">
    <property type="entry name" value="VKG_COase"/>
</dbReference>
<gene>
    <name evidence="9" type="ORF">MYP_4143</name>
</gene>
<dbReference type="SMART" id="SM00752">
    <property type="entry name" value="HTTM"/>
    <property type="match status" value="1"/>
</dbReference>
<evidence type="ECO:0000256" key="7">
    <source>
        <dbReference type="SAM" id="Phobius"/>
    </source>
</evidence>
<dbReference type="Proteomes" id="UP000030185">
    <property type="component" value="Unassembled WGS sequence"/>
</dbReference>
<feature type="transmembrane region" description="Helical" evidence="7">
    <location>
        <begin position="12"/>
        <end position="38"/>
    </location>
</feature>
<keyword evidence="10" id="KW-1185">Reference proteome</keyword>
<evidence type="ECO:0000313" key="10">
    <source>
        <dbReference type="Proteomes" id="UP000030185"/>
    </source>
</evidence>
<dbReference type="InterPro" id="IPR011020">
    <property type="entry name" value="HTTM-like"/>
</dbReference>
<evidence type="ECO:0000256" key="2">
    <source>
        <dbReference type="ARBA" id="ARBA00022692"/>
    </source>
</evidence>
<dbReference type="GO" id="GO:0008488">
    <property type="term" value="F:gamma-glutamyl carboxylase activity"/>
    <property type="evidence" value="ECO:0007669"/>
    <property type="project" value="InterPro"/>
</dbReference>
<comment type="caution">
    <text evidence="9">The sequence shown here is derived from an EMBL/GenBank/DDBJ whole genome shotgun (WGS) entry which is preliminary data.</text>
</comment>
<comment type="subcellular location">
    <subcellularLocation>
        <location evidence="1">Endomembrane system</location>
        <topology evidence="1">Multi-pass membrane protein</topology>
    </subcellularLocation>
</comment>
<feature type="transmembrane region" description="Helical" evidence="7">
    <location>
        <begin position="233"/>
        <end position="260"/>
    </location>
</feature>
<dbReference type="AlphaFoldDB" id="A0A098LLA8"/>
<dbReference type="Pfam" id="PF05090">
    <property type="entry name" value="HTTM"/>
    <property type="match status" value="1"/>
</dbReference>
<dbReference type="GO" id="GO:0012505">
    <property type="term" value="C:endomembrane system"/>
    <property type="evidence" value="ECO:0007669"/>
    <property type="project" value="UniProtKB-SubCell"/>
</dbReference>
<keyword evidence="4 7" id="KW-0472">Membrane</keyword>
<evidence type="ECO:0000256" key="6">
    <source>
        <dbReference type="ARBA" id="ARBA00023239"/>
    </source>
</evidence>
<accession>A0A098LLA8</accession>